<dbReference type="Proteomes" id="UP000230131">
    <property type="component" value="Unassembled WGS sequence"/>
</dbReference>
<reference evidence="2" key="1">
    <citation type="submission" date="2017-09" db="EMBL/GenBank/DDBJ databases">
        <title>Depth-based differentiation of microbial function through sediment-hosted aquifers and enrichment of novel symbionts in the deep terrestrial subsurface.</title>
        <authorList>
            <person name="Probst A.J."/>
            <person name="Ladd B."/>
            <person name="Jarett J.K."/>
            <person name="Geller-Mcgrath D.E."/>
            <person name="Sieber C.M.K."/>
            <person name="Emerson J.B."/>
            <person name="Anantharaman K."/>
            <person name="Thomas B.C."/>
            <person name="Malmstrom R."/>
            <person name="Stieglmeier M."/>
            <person name="Klingl A."/>
            <person name="Woyke T."/>
            <person name="Ryan C.M."/>
            <person name="Banfield J.F."/>
        </authorList>
    </citation>
    <scope>NUCLEOTIDE SEQUENCE [LARGE SCALE GENOMIC DNA]</scope>
</reference>
<name>A0A2M7B819_9BACT</name>
<accession>A0A2M7B819</accession>
<organism evidence="1 2">
    <name type="scientific">Candidatus Wolfebacteria bacterium CG03_land_8_20_14_0_80_36_15</name>
    <dbReference type="NCBI Taxonomy" id="1975067"/>
    <lineage>
        <taxon>Bacteria</taxon>
        <taxon>Candidatus Wolfeibacteriota</taxon>
    </lineage>
</organism>
<sequence>MTQERFNTFLKSQQLLMIGSEIMRAKVWQNKNQDKFLSALERGLELIDFSLAASKWKNNLFVLLYLRDKISEFYVGLAKYNIEILYQSL</sequence>
<gene>
    <name evidence="1" type="ORF">COS59_00960</name>
</gene>
<evidence type="ECO:0000313" key="2">
    <source>
        <dbReference type="Proteomes" id="UP000230131"/>
    </source>
</evidence>
<comment type="caution">
    <text evidence="1">The sequence shown here is derived from an EMBL/GenBank/DDBJ whole genome shotgun (WGS) entry which is preliminary data.</text>
</comment>
<evidence type="ECO:0000313" key="1">
    <source>
        <dbReference type="EMBL" id="PIU99208.1"/>
    </source>
</evidence>
<evidence type="ECO:0008006" key="3">
    <source>
        <dbReference type="Google" id="ProtNLM"/>
    </source>
</evidence>
<dbReference type="AlphaFoldDB" id="A0A2M7B819"/>
<dbReference type="EMBL" id="PEVH01000030">
    <property type="protein sequence ID" value="PIU99208.1"/>
    <property type="molecule type" value="Genomic_DNA"/>
</dbReference>
<proteinExistence type="predicted"/>
<protein>
    <recommendedName>
        <fullName evidence="3">Four helix bundle protein</fullName>
    </recommendedName>
</protein>